<name>A0A4Y2DZU7_ARAVE</name>
<sequence>MRLFRRQFAPSCSKPPTNDDKSKYVPLCCPCGSLGGNLPPPALSLQLMMIEANMFLCVDALQDRPLDLKLTNLAKINFRECKCASWSFFLSS</sequence>
<reference evidence="2 3" key="1">
    <citation type="journal article" date="2019" name="Sci. Rep.">
        <title>Orb-weaving spider Araneus ventricosus genome elucidates the spidroin gene catalogue.</title>
        <authorList>
            <person name="Kono N."/>
            <person name="Nakamura H."/>
            <person name="Ohtoshi R."/>
            <person name="Moran D.A.P."/>
            <person name="Shinohara A."/>
            <person name="Yoshida Y."/>
            <person name="Fujiwara M."/>
            <person name="Mori M."/>
            <person name="Tomita M."/>
            <person name="Arakawa K."/>
        </authorList>
    </citation>
    <scope>NUCLEOTIDE SEQUENCE [LARGE SCALE GENOMIC DNA]</scope>
</reference>
<gene>
    <name evidence="2" type="ORF">AVEN_121146_1</name>
</gene>
<feature type="region of interest" description="Disordered" evidence="1">
    <location>
        <begin position="1"/>
        <end position="21"/>
    </location>
</feature>
<organism evidence="2 3">
    <name type="scientific">Araneus ventricosus</name>
    <name type="common">Orbweaver spider</name>
    <name type="synonym">Epeira ventricosa</name>
    <dbReference type="NCBI Taxonomy" id="182803"/>
    <lineage>
        <taxon>Eukaryota</taxon>
        <taxon>Metazoa</taxon>
        <taxon>Ecdysozoa</taxon>
        <taxon>Arthropoda</taxon>
        <taxon>Chelicerata</taxon>
        <taxon>Arachnida</taxon>
        <taxon>Araneae</taxon>
        <taxon>Araneomorphae</taxon>
        <taxon>Entelegynae</taxon>
        <taxon>Araneoidea</taxon>
        <taxon>Araneidae</taxon>
        <taxon>Araneus</taxon>
    </lineage>
</organism>
<dbReference type="EMBL" id="BGPR01000478">
    <property type="protein sequence ID" value="GBM22332.1"/>
    <property type="molecule type" value="Genomic_DNA"/>
</dbReference>
<dbReference type="AlphaFoldDB" id="A0A4Y2DZU7"/>
<evidence type="ECO:0000313" key="2">
    <source>
        <dbReference type="EMBL" id="GBM22332.1"/>
    </source>
</evidence>
<proteinExistence type="predicted"/>
<evidence type="ECO:0000256" key="1">
    <source>
        <dbReference type="SAM" id="MobiDB-lite"/>
    </source>
</evidence>
<accession>A0A4Y2DZU7</accession>
<dbReference type="Proteomes" id="UP000499080">
    <property type="component" value="Unassembled WGS sequence"/>
</dbReference>
<keyword evidence="3" id="KW-1185">Reference proteome</keyword>
<evidence type="ECO:0000313" key="3">
    <source>
        <dbReference type="Proteomes" id="UP000499080"/>
    </source>
</evidence>
<protein>
    <submittedName>
        <fullName evidence="2">Uncharacterized protein</fullName>
    </submittedName>
</protein>
<comment type="caution">
    <text evidence="2">The sequence shown here is derived from an EMBL/GenBank/DDBJ whole genome shotgun (WGS) entry which is preliminary data.</text>
</comment>